<reference evidence="3 4" key="1">
    <citation type="submission" date="2024-05" db="EMBL/GenBank/DDBJ databases">
        <title>A draft genome resource for the thread blight pathogen Marasmius tenuissimus strain MS-2.</title>
        <authorList>
            <person name="Yulfo-Soto G.E."/>
            <person name="Baruah I.K."/>
            <person name="Amoako-Attah I."/>
            <person name="Bukari Y."/>
            <person name="Meinhardt L.W."/>
            <person name="Bailey B.A."/>
            <person name="Cohen S.P."/>
        </authorList>
    </citation>
    <scope>NUCLEOTIDE SEQUENCE [LARGE SCALE GENOMIC DNA]</scope>
    <source>
        <strain evidence="3 4">MS-2</strain>
    </source>
</reference>
<proteinExistence type="predicted"/>
<dbReference type="Proteomes" id="UP001437256">
    <property type="component" value="Unassembled WGS sequence"/>
</dbReference>
<keyword evidence="2" id="KW-1133">Transmembrane helix</keyword>
<organism evidence="3 4">
    <name type="scientific">Marasmius tenuissimus</name>
    <dbReference type="NCBI Taxonomy" id="585030"/>
    <lineage>
        <taxon>Eukaryota</taxon>
        <taxon>Fungi</taxon>
        <taxon>Dikarya</taxon>
        <taxon>Basidiomycota</taxon>
        <taxon>Agaricomycotina</taxon>
        <taxon>Agaricomycetes</taxon>
        <taxon>Agaricomycetidae</taxon>
        <taxon>Agaricales</taxon>
        <taxon>Marasmiineae</taxon>
        <taxon>Marasmiaceae</taxon>
        <taxon>Marasmius</taxon>
    </lineage>
</organism>
<dbReference type="Gene3D" id="2.60.120.260">
    <property type="entry name" value="Galactose-binding domain-like"/>
    <property type="match status" value="1"/>
</dbReference>
<evidence type="ECO:0000256" key="2">
    <source>
        <dbReference type="SAM" id="Phobius"/>
    </source>
</evidence>
<feature type="compositionally biased region" description="Polar residues" evidence="1">
    <location>
        <begin position="214"/>
        <end position="233"/>
    </location>
</feature>
<keyword evidence="2" id="KW-0812">Transmembrane</keyword>
<keyword evidence="2" id="KW-0472">Membrane</keyword>
<feature type="compositionally biased region" description="Basic and acidic residues" evidence="1">
    <location>
        <begin position="244"/>
        <end position="259"/>
    </location>
</feature>
<feature type="region of interest" description="Disordered" evidence="1">
    <location>
        <begin position="214"/>
        <end position="267"/>
    </location>
</feature>
<protein>
    <submittedName>
        <fullName evidence="3">Uncharacterized protein</fullName>
    </submittedName>
</protein>
<gene>
    <name evidence="3" type="ORF">AAF712_004802</name>
</gene>
<sequence>MDNMGFTLRFNGTGIAVYFILANDDYGPGITTRTECNFTLDGAVRKSYVHEPRYQGGLEYNVEVYREEGLENRYHTLDVATGKRPYNVYIAFDYATYTVEEPDEVRQPASSNSDHGAPIGAIVGGVIGGVLLLGGLIFLVVLWKRRRAQRRQHLATFEIDEVIISGRITPFNVPSGPSQHHIHGGGFPPSPHSGFAAPLLGSQTYAGAHVNAPSTAGGSSYGDSTMTRSSSPALMSPMAGHSGPTEKRSLLLRQQKLDEAPPPGYTR</sequence>
<evidence type="ECO:0000313" key="4">
    <source>
        <dbReference type="Proteomes" id="UP001437256"/>
    </source>
</evidence>
<accession>A0ABR3A6H4</accession>
<evidence type="ECO:0000256" key="1">
    <source>
        <dbReference type="SAM" id="MobiDB-lite"/>
    </source>
</evidence>
<feature type="transmembrane region" description="Helical" evidence="2">
    <location>
        <begin position="119"/>
        <end position="143"/>
    </location>
</feature>
<keyword evidence="4" id="KW-1185">Reference proteome</keyword>
<comment type="caution">
    <text evidence="3">The sequence shown here is derived from an EMBL/GenBank/DDBJ whole genome shotgun (WGS) entry which is preliminary data.</text>
</comment>
<dbReference type="EMBL" id="JBBXMP010000020">
    <property type="protein sequence ID" value="KAL0068142.1"/>
    <property type="molecule type" value="Genomic_DNA"/>
</dbReference>
<evidence type="ECO:0000313" key="3">
    <source>
        <dbReference type="EMBL" id="KAL0068142.1"/>
    </source>
</evidence>
<name>A0ABR3A6H4_9AGAR</name>